<dbReference type="AlphaFoldDB" id="A0A7J8M9Q8"/>
<dbReference type="PANTHER" id="PTHR27003">
    <property type="entry name" value="OS07G0166700 PROTEIN"/>
    <property type="match status" value="1"/>
</dbReference>
<protein>
    <recommendedName>
        <fullName evidence="4">Protein kinase domain-containing protein</fullName>
    </recommendedName>
</protein>
<evidence type="ECO:0008006" key="4">
    <source>
        <dbReference type="Google" id="ProtNLM"/>
    </source>
</evidence>
<reference evidence="2 3" key="1">
    <citation type="journal article" date="2019" name="Genome Biol. Evol.">
        <title>Insights into the evolution of the New World diploid cottons (Gossypium, subgenus Houzingenia) based on genome sequencing.</title>
        <authorList>
            <person name="Grover C.E."/>
            <person name="Arick M.A. 2nd"/>
            <person name="Thrash A."/>
            <person name="Conover J.L."/>
            <person name="Sanders W.S."/>
            <person name="Peterson D.G."/>
            <person name="Frelichowski J.E."/>
            <person name="Scheffler J.A."/>
            <person name="Scheffler B.E."/>
            <person name="Wendel J.F."/>
        </authorList>
    </citation>
    <scope>NUCLEOTIDE SEQUENCE [LARGE SCALE GENOMIC DNA]</scope>
    <source>
        <strain evidence="2">157</strain>
        <tissue evidence="2">Leaf</tissue>
    </source>
</reference>
<organism evidence="2 3">
    <name type="scientific">Gossypium lobatum</name>
    <dbReference type="NCBI Taxonomy" id="34289"/>
    <lineage>
        <taxon>Eukaryota</taxon>
        <taxon>Viridiplantae</taxon>
        <taxon>Streptophyta</taxon>
        <taxon>Embryophyta</taxon>
        <taxon>Tracheophyta</taxon>
        <taxon>Spermatophyta</taxon>
        <taxon>Magnoliopsida</taxon>
        <taxon>eudicotyledons</taxon>
        <taxon>Gunneridae</taxon>
        <taxon>Pentapetalae</taxon>
        <taxon>rosids</taxon>
        <taxon>malvids</taxon>
        <taxon>Malvales</taxon>
        <taxon>Malvaceae</taxon>
        <taxon>Malvoideae</taxon>
        <taxon>Gossypium</taxon>
    </lineage>
</organism>
<dbReference type="PANTHER" id="PTHR27003:SF465">
    <property type="entry name" value="RECEPTOR-LIKE PROTEIN KINASE ANXUR1-RELATED"/>
    <property type="match status" value="1"/>
</dbReference>
<keyword evidence="1" id="KW-0547">Nucleotide-binding</keyword>
<name>A0A7J8M9Q8_9ROSI</name>
<dbReference type="Proteomes" id="UP000593572">
    <property type="component" value="Unassembled WGS sequence"/>
</dbReference>
<dbReference type="GO" id="GO:0009506">
    <property type="term" value="C:plasmodesma"/>
    <property type="evidence" value="ECO:0007669"/>
    <property type="project" value="TreeGrafter"/>
</dbReference>
<evidence type="ECO:0000256" key="1">
    <source>
        <dbReference type="PROSITE-ProRule" id="PRU10141"/>
    </source>
</evidence>
<keyword evidence="1" id="KW-0067">ATP-binding</keyword>
<dbReference type="GO" id="GO:0005886">
    <property type="term" value="C:plasma membrane"/>
    <property type="evidence" value="ECO:0007669"/>
    <property type="project" value="TreeGrafter"/>
</dbReference>
<dbReference type="GO" id="GO:0005524">
    <property type="term" value="F:ATP binding"/>
    <property type="evidence" value="ECO:0007669"/>
    <property type="project" value="UniProtKB-UniRule"/>
</dbReference>
<dbReference type="Gene3D" id="1.10.510.10">
    <property type="entry name" value="Transferase(Phosphotransferase) domain 1"/>
    <property type="match status" value="1"/>
</dbReference>
<evidence type="ECO:0000313" key="2">
    <source>
        <dbReference type="EMBL" id="MBA0561363.1"/>
    </source>
</evidence>
<keyword evidence="3" id="KW-1185">Reference proteome</keyword>
<dbReference type="EMBL" id="JABEZX010000007">
    <property type="protein sequence ID" value="MBA0561363.1"/>
    <property type="molecule type" value="Genomic_DNA"/>
</dbReference>
<comment type="caution">
    <text evidence="2">The sequence shown here is derived from an EMBL/GenBank/DDBJ whole genome shotgun (WGS) entry which is preliminary data.</text>
</comment>
<gene>
    <name evidence="2" type="ORF">Golob_018199</name>
</gene>
<dbReference type="PROSITE" id="PS00107">
    <property type="entry name" value="PROTEIN_KINASE_ATP"/>
    <property type="match status" value="1"/>
</dbReference>
<dbReference type="InterPro" id="IPR045272">
    <property type="entry name" value="ANXUR1/2-like"/>
</dbReference>
<dbReference type="InterPro" id="IPR011009">
    <property type="entry name" value="Kinase-like_dom_sf"/>
</dbReference>
<dbReference type="Gene3D" id="3.30.200.20">
    <property type="entry name" value="Phosphorylase Kinase, domain 1"/>
    <property type="match status" value="1"/>
</dbReference>
<dbReference type="InterPro" id="IPR017441">
    <property type="entry name" value="Protein_kinase_ATP_BS"/>
</dbReference>
<accession>A0A7J8M9Q8</accession>
<dbReference type="GO" id="GO:0004714">
    <property type="term" value="F:transmembrane receptor protein tyrosine kinase activity"/>
    <property type="evidence" value="ECO:0007669"/>
    <property type="project" value="InterPro"/>
</dbReference>
<sequence length="110" mass="12447">MSTLSQGLSRHFSISKIKQATKDFDECNMVRIGVGRFGKVYEGVIDGGTKMAIKRSNPSLEQRVNEFQIEVEMLSKGHLYNHNKYYLSWKQRLGICIGVAKGLHYLHTGA</sequence>
<proteinExistence type="predicted"/>
<dbReference type="SUPFAM" id="SSF56112">
    <property type="entry name" value="Protein kinase-like (PK-like)"/>
    <property type="match status" value="1"/>
</dbReference>
<feature type="binding site" evidence="1">
    <location>
        <position position="54"/>
    </location>
    <ligand>
        <name>ATP</name>
        <dbReference type="ChEBI" id="CHEBI:30616"/>
    </ligand>
</feature>
<evidence type="ECO:0000313" key="3">
    <source>
        <dbReference type="Proteomes" id="UP000593572"/>
    </source>
</evidence>